<feature type="transmembrane region" description="Helical" evidence="1">
    <location>
        <begin position="49"/>
        <end position="69"/>
    </location>
</feature>
<comment type="caution">
    <text evidence="3">The sequence shown here is derived from an EMBL/GenBank/DDBJ whole genome shotgun (WGS) entry which is preliminary data.</text>
</comment>
<feature type="signal peptide" evidence="2">
    <location>
        <begin position="1"/>
        <end position="20"/>
    </location>
</feature>
<dbReference type="HOGENOM" id="CLU_1366146_0_0_1"/>
<protein>
    <recommendedName>
        <fullName evidence="5">Integral membrane protein</fullName>
    </recommendedName>
</protein>
<keyword evidence="1" id="KW-1133">Transmembrane helix</keyword>
<gene>
    <name evidence="3" type="ORF">CGLO_03219</name>
</gene>
<dbReference type="Proteomes" id="UP000015530">
    <property type="component" value="Unassembled WGS sequence"/>
</dbReference>
<feature type="transmembrane region" description="Helical" evidence="1">
    <location>
        <begin position="102"/>
        <end position="123"/>
    </location>
</feature>
<keyword evidence="2" id="KW-0732">Signal</keyword>
<dbReference type="OrthoDB" id="5090168at2759"/>
<evidence type="ECO:0000313" key="4">
    <source>
        <dbReference type="Proteomes" id="UP000015530"/>
    </source>
</evidence>
<reference evidence="4" key="1">
    <citation type="journal article" date="2013" name="Mol. Plant Microbe Interact.">
        <title>Global aspects of pacC regulation of pathogenicity genes in Colletotrichum gloeosporioides as revealed by transcriptome analysis.</title>
        <authorList>
            <person name="Alkan N."/>
            <person name="Meng X."/>
            <person name="Friedlander G."/>
            <person name="Reuveni E."/>
            <person name="Sukno S."/>
            <person name="Sherman A."/>
            <person name="Thon M."/>
            <person name="Fluhr R."/>
            <person name="Prusky D."/>
        </authorList>
    </citation>
    <scope>NUCLEOTIDE SEQUENCE [LARGE SCALE GENOMIC DNA]</scope>
    <source>
        <strain evidence="4">Cg-14</strain>
    </source>
</reference>
<keyword evidence="1" id="KW-0472">Membrane</keyword>
<feature type="transmembrane region" description="Helical" evidence="1">
    <location>
        <begin position="167"/>
        <end position="192"/>
    </location>
</feature>
<proteinExistence type="predicted"/>
<feature type="chain" id="PRO_5004566156" description="Integral membrane protein" evidence="2">
    <location>
        <begin position="21"/>
        <end position="200"/>
    </location>
</feature>
<evidence type="ECO:0000256" key="1">
    <source>
        <dbReference type="SAM" id="Phobius"/>
    </source>
</evidence>
<evidence type="ECO:0000313" key="3">
    <source>
        <dbReference type="EMBL" id="EQB56762.1"/>
    </source>
</evidence>
<organism evidence="3 4">
    <name type="scientific">Colletotrichum gloeosporioides (strain Cg-14)</name>
    <name type="common">Anthracnose fungus</name>
    <name type="synonym">Glomerella cingulata</name>
    <dbReference type="NCBI Taxonomy" id="1237896"/>
    <lineage>
        <taxon>Eukaryota</taxon>
        <taxon>Fungi</taxon>
        <taxon>Dikarya</taxon>
        <taxon>Ascomycota</taxon>
        <taxon>Pezizomycotina</taxon>
        <taxon>Sordariomycetes</taxon>
        <taxon>Hypocreomycetidae</taxon>
        <taxon>Glomerellales</taxon>
        <taxon>Glomerellaceae</taxon>
        <taxon>Colletotrichum</taxon>
        <taxon>Colletotrichum gloeosporioides species complex</taxon>
    </lineage>
</organism>
<dbReference type="eggNOG" id="ENOG502T6C5">
    <property type="taxonomic scope" value="Eukaryota"/>
</dbReference>
<keyword evidence="1" id="KW-0812">Transmembrane</keyword>
<dbReference type="EMBL" id="AMYD01000668">
    <property type="protein sequence ID" value="EQB56762.1"/>
    <property type="molecule type" value="Genomic_DNA"/>
</dbReference>
<sequence length="200" mass="22567">MHRHNLLSIFGLGLVASSVAQNAYSKLTLDPTYRTVPPPNDDFPQDPHHVRVVSIILLAISLTFVGIGLREIEAINCYLANVYWTTSNDPGKLMFTLLGRDFDVYVGIIWWSYGAVLSCGIFGALMRDIRTGKLWALLGFAGLLDIILEECMLMYGGIYTYYGHQPLVFNVFPCWWAFCNVSSIFVGISITYRYRHLLEG</sequence>
<accession>T0KMA4</accession>
<evidence type="ECO:0008006" key="5">
    <source>
        <dbReference type="Google" id="ProtNLM"/>
    </source>
</evidence>
<name>T0KMA4_COLGC</name>
<dbReference type="AlphaFoldDB" id="T0KMA4"/>
<evidence type="ECO:0000256" key="2">
    <source>
        <dbReference type="SAM" id="SignalP"/>
    </source>
</evidence>
<feature type="transmembrane region" description="Helical" evidence="1">
    <location>
        <begin position="135"/>
        <end position="155"/>
    </location>
</feature>